<dbReference type="InterPro" id="IPR036259">
    <property type="entry name" value="MFS_trans_sf"/>
</dbReference>
<evidence type="ECO:0000256" key="4">
    <source>
        <dbReference type="ARBA" id="ARBA00022692"/>
    </source>
</evidence>
<feature type="transmembrane region" description="Helical" evidence="7">
    <location>
        <begin position="51"/>
        <end position="68"/>
    </location>
</feature>
<feature type="transmembrane region" description="Helical" evidence="7">
    <location>
        <begin position="308"/>
        <end position="327"/>
    </location>
</feature>
<evidence type="ECO:0000259" key="8">
    <source>
        <dbReference type="PROSITE" id="PS50850"/>
    </source>
</evidence>
<keyword evidence="2" id="KW-0813">Transport</keyword>
<feature type="transmembrane region" description="Helical" evidence="7">
    <location>
        <begin position="334"/>
        <end position="352"/>
    </location>
</feature>
<feature type="transmembrane region" description="Helical" evidence="7">
    <location>
        <begin position="80"/>
        <end position="103"/>
    </location>
</feature>
<feature type="transmembrane region" description="Helical" evidence="7">
    <location>
        <begin position="358"/>
        <end position="377"/>
    </location>
</feature>
<feature type="transmembrane region" description="Helical" evidence="7">
    <location>
        <begin position="407"/>
        <end position="425"/>
    </location>
</feature>
<keyword evidence="6 7" id="KW-0472">Membrane</keyword>
<evidence type="ECO:0000256" key="3">
    <source>
        <dbReference type="ARBA" id="ARBA00022475"/>
    </source>
</evidence>
<dbReference type="PROSITE" id="PS50850">
    <property type="entry name" value="MFS"/>
    <property type="match status" value="1"/>
</dbReference>
<dbReference type="InterPro" id="IPR020846">
    <property type="entry name" value="MFS_dom"/>
</dbReference>
<dbReference type="PANTHER" id="PTHR42718">
    <property type="entry name" value="MAJOR FACILITATOR SUPERFAMILY MULTIDRUG TRANSPORTER MFSC"/>
    <property type="match status" value="1"/>
</dbReference>
<sequence>MGSDEAKTRGRALLALSCAAQFMVVLDVSVVNVALPSIQSALGFNAADLPWVVNAYAVVFAGFLLLGGRLADVWGRRRTFLGGLALFTAASLAGGVAGTAGLLTAARAVQGLGAAVLAPATLTVLMAAFPEGARRTRALAVWTAVGIAGGTAGNLLGGALTEFLTWRSTLLINVPVGALALVAAVKLLPADTGRASRPRLDVPGAVAVTVGLGALSYGVSRFADGGGHGLAIAAVGIGITALTAFVLIEWRAAGTPLIPLRLFTSRAILVGNAVMLLTGACLNPMWYFLALSMQNVLHYSAVQTGLGFLPHTLLSIAVGTWLTPWLMRFVRHQLLIVGGALLAAAGFGWQSALTPGSGYLVGIAGPAILIALGSGLLNTPLTTTVTAGIDPADAGAASGLMNTTKQAGAALGLAVLVAATGTTATTPEQLAAAYGHAFLLIAAILTAAAAVAFAIPGRARQLASTGSS</sequence>
<dbReference type="CDD" id="cd17321">
    <property type="entry name" value="MFS_MMR_MDR_like"/>
    <property type="match status" value="1"/>
</dbReference>
<evidence type="ECO:0000256" key="1">
    <source>
        <dbReference type="ARBA" id="ARBA00004651"/>
    </source>
</evidence>
<comment type="subcellular location">
    <subcellularLocation>
        <location evidence="1">Cell membrane</location>
        <topology evidence="1">Multi-pass membrane protein</topology>
    </subcellularLocation>
</comment>
<protein>
    <submittedName>
        <fullName evidence="9">MFS transporter</fullName>
    </submittedName>
</protein>
<feature type="transmembrane region" description="Helical" evidence="7">
    <location>
        <begin position="431"/>
        <end position="455"/>
    </location>
</feature>
<dbReference type="Pfam" id="PF07690">
    <property type="entry name" value="MFS_1"/>
    <property type="match status" value="1"/>
</dbReference>
<dbReference type="InterPro" id="IPR011701">
    <property type="entry name" value="MFS"/>
</dbReference>
<keyword evidence="3" id="KW-1003">Cell membrane</keyword>
<feature type="transmembrane region" description="Helical" evidence="7">
    <location>
        <begin position="200"/>
        <end position="219"/>
    </location>
</feature>
<comment type="caution">
    <text evidence="9">The sequence shown here is derived from an EMBL/GenBank/DDBJ whole genome shotgun (WGS) entry which is preliminary data.</text>
</comment>
<dbReference type="Gene3D" id="1.20.1250.20">
    <property type="entry name" value="MFS general substrate transporter like domains"/>
    <property type="match status" value="1"/>
</dbReference>
<evidence type="ECO:0000313" key="10">
    <source>
        <dbReference type="Proteomes" id="UP001501624"/>
    </source>
</evidence>
<evidence type="ECO:0000256" key="2">
    <source>
        <dbReference type="ARBA" id="ARBA00022448"/>
    </source>
</evidence>
<proteinExistence type="predicted"/>
<evidence type="ECO:0000256" key="5">
    <source>
        <dbReference type="ARBA" id="ARBA00022989"/>
    </source>
</evidence>
<keyword evidence="10" id="KW-1185">Reference proteome</keyword>
<organism evidence="9 10">
    <name type="scientific">Amycolatopsis tucumanensis</name>
    <dbReference type="NCBI Taxonomy" id="401106"/>
    <lineage>
        <taxon>Bacteria</taxon>
        <taxon>Bacillati</taxon>
        <taxon>Actinomycetota</taxon>
        <taxon>Actinomycetes</taxon>
        <taxon>Pseudonocardiales</taxon>
        <taxon>Pseudonocardiaceae</taxon>
        <taxon>Amycolatopsis</taxon>
    </lineage>
</organism>
<feature type="transmembrane region" description="Helical" evidence="7">
    <location>
        <begin position="141"/>
        <end position="164"/>
    </location>
</feature>
<feature type="transmembrane region" description="Helical" evidence="7">
    <location>
        <begin position="109"/>
        <end position="129"/>
    </location>
</feature>
<reference evidence="10" key="1">
    <citation type="journal article" date="2019" name="Int. J. Syst. Evol. Microbiol.">
        <title>The Global Catalogue of Microorganisms (GCM) 10K type strain sequencing project: providing services to taxonomists for standard genome sequencing and annotation.</title>
        <authorList>
            <consortium name="The Broad Institute Genomics Platform"/>
            <consortium name="The Broad Institute Genome Sequencing Center for Infectious Disease"/>
            <person name="Wu L."/>
            <person name="Ma J."/>
        </authorList>
    </citation>
    <scope>NUCLEOTIDE SEQUENCE [LARGE SCALE GENOMIC DNA]</scope>
    <source>
        <strain evidence="10">JCM 17017</strain>
    </source>
</reference>
<feature type="transmembrane region" description="Helical" evidence="7">
    <location>
        <begin position="170"/>
        <end position="188"/>
    </location>
</feature>
<dbReference type="PANTHER" id="PTHR42718:SF46">
    <property type="entry name" value="BLR6921 PROTEIN"/>
    <property type="match status" value="1"/>
</dbReference>
<name>A0ABP7JIW1_9PSEU</name>
<feature type="transmembrane region" description="Helical" evidence="7">
    <location>
        <begin position="269"/>
        <end position="288"/>
    </location>
</feature>
<dbReference type="Proteomes" id="UP001501624">
    <property type="component" value="Unassembled WGS sequence"/>
</dbReference>
<feature type="transmembrane region" description="Helical" evidence="7">
    <location>
        <begin position="12"/>
        <end position="31"/>
    </location>
</feature>
<dbReference type="EMBL" id="BAABCM010000015">
    <property type="protein sequence ID" value="GAA3845452.1"/>
    <property type="molecule type" value="Genomic_DNA"/>
</dbReference>
<keyword evidence="4 7" id="KW-0812">Transmembrane</keyword>
<evidence type="ECO:0000313" key="9">
    <source>
        <dbReference type="EMBL" id="GAA3845452.1"/>
    </source>
</evidence>
<feature type="domain" description="Major facilitator superfamily (MFS) profile" evidence="8">
    <location>
        <begin position="13"/>
        <end position="460"/>
    </location>
</feature>
<evidence type="ECO:0000256" key="6">
    <source>
        <dbReference type="ARBA" id="ARBA00023136"/>
    </source>
</evidence>
<dbReference type="SUPFAM" id="SSF103473">
    <property type="entry name" value="MFS general substrate transporter"/>
    <property type="match status" value="1"/>
</dbReference>
<dbReference type="InterPro" id="IPR005829">
    <property type="entry name" value="Sugar_transporter_CS"/>
</dbReference>
<evidence type="ECO:0000256" key="7">
    <source>
        <dbReference type="SAM" id="Phobius"/>
    </source>
</evidence>
<dbReference type="PROSITE" id="PS00216">
    <property type="entry name" value="SUGAR_TRANSPORT_1"/>
    <property type="match status" value="1"/>
</dbReference>
<gene>
    <name evidence="9" type="ORF">GCM10022380_74480</name>
</gene>
<keyword evidence="5 7" id="KW-1133">Transmembrane helix</keyword>
<feature type="transmembrane region" description="Helical" evidence="7">
    <location>
        <begin position="225"/>
        <end position="248"/>
    </location>
</feature>
<accession>A0ABP7JIW1</accession>
<dbReference type="Gene3D" id="1.20.1720.10">
    <property type="entry name" value="Multidrug resistance protein D"/>
    <property type="match status" value="1"/>
</dbReference>